<evidence type="ECO:0000256" key="1">
    <source>
        <dbReference type="SAM" id="MobiDB-lite"/>
    </source>
</evidence>
<accession>A0ABW3XI56</accession>
<organism evidence="2 3">
    <name type="scientific">Streptomyces kaempferi</name>
    <dbReference type="NCBI Taxonomy" id="333725"/>
    <lineage>
        <taxon>Bacteria</taxon>
        <taxon>Bacillati</taxon>
        <taxon>Actinomycetota</taxon>
        <taxon>Actinomycetes</taxon>
        <taxon>Kitasatosporales</taxon>
        <taxon>Streptomycetaceae</taxon>
        <taxon>Streptomyces</taxon>
    </lineage>
</organism>
<protein>
    <submittedName>
        <fullName evidence="2">Uncharacterized protein</fullName>
    </submittedName>
</protein>
<keyword evidence="3" id="KW-1185">Reference proteome</keyword>
<evidence type="ECO:0000313" key="3">
    <source>
        <dbReference type="Proteomes" id="UP001597058"/>
    </source>
</evidence>
<sequence length="157" mass="17147">MDVTFTKVSGRRYRMTVVREHGPQLAPRQGPGYDDHLPHDAVHFLVEAEAGLSGGVFGRIAAGRNNLFRAVDPVERKRQARREAKRPPSPAERADMARSESLASLCDPLWRLRSGQGSDLPEWFSSIAAGLDSAALVERILVPAGRVRRALVRAAGG</sequence>
<proteinExistence type="predicted"/>
<gene>
    <name evidence="2" type="ORF">ACFQ5X_25925</name>
</gene>
<dbReference type="Proteomes" id="UP001597058">
    <property type="component" value="Unassembled WGS sequence"/>
</dbReference>
<reference evidence="3" key="1">
    <citation type="journal article" date="2019" name="Int. J. Syst. Evol. Microbiol.">
        <title>The Global Catalogue of Microorganisms (GCM) 10K type strain sequencing project: providing services to taxonomists for standard genome sequencing and annotation.</title>
        <authorList>
            <consortium name="The Broad Institute Genomics Platform"/>
            <consortium name="The Broad Institute Genome Sequencing Center for Infectious Disease"/>
            <person name="Wu L."/>
            <person name="Ma J."/>
        </authorList>
    </citation>
    <scope>NUCLEOTIDE SEQUENCE [LARGE SCALE GENOMIC DNA]</scope>
    <source>
        <strain evidence="3">CGMCC 4.7020</strain>
    </source>
</reference>
<dbReference type="EMBL" id="JBHTMM010000036">
    <property type="protein sequence ID" value="MFD1309284.1"/>
    <property type="molecule type" value="Genomic_DNA"/>
</dbReference>
<feature type="region of interest" description="Disordered" evidence="1">
    <location>
        <begin position="73"/>
        <end position="98"/>
    </location>
</feature>
<name>A0ABW3XI56_9ACTN</name>
<comment type="caution">
    <text evidence="2">The sequence shown here is derived from an EMBL/GenBank/DDBJ whole genome shotgun (WGS) entry which is preliminary data.</text>
</comment>
<dbReference type="RefSeq" id="WP_381232742.1">
    <property type="nucleotide sequence ID" value="NZ_JBHSKH010000003.1"/>
</dbReference>
<evidence type="ECO:0000313" key="2">
    <source>
        <dbReference type="EMBL" id="MFD1309284.1"/>
    </source>
</evidence>